<evidence type="ECO:0000256" key="4">
    <source>
        <dbReference type="ARBA" id="ARBA00022789"/>
    </source>
</evidence>
<dbReference type="EMBL" id="JBHSDT010000004">
    <property type="protein sequence ID" value="MFC4402495.1"/>
    <property type="molecule type" value="Genomic_DNA"/>
</dbReference>
<sequence length="51" mass="5522">MEKNYVDIISDNELEALVGGDGGLVETLTKDCPDVVSSVCDPWGIFCKNCE</sequence>
<dbReference type="InterPro" id="IPR007682">
    <property type="entry name" value="Lantibiotic_typ-A_Lactobact"/>
</dbReference>
<evidence type="ECO:0000256" key="6">
    <source>
        <dbReference type="ARBA" id="ARBA00023048"/>
    </source>
</evidence>
<dbReference type="Proteomes" id="UP001595882">
    <property type="component" value="Unassembled WGS sequence"/>
</dbReference>
<comment type="caution">
    <text evidence="8">The sequence shown here is derived from an EMBL/GenBank/DDBJ whole genome shotgun (WGS) entry which is preliminary data.</text>
</comment>
<accession>A0ABV8WRR8</accession>
<dbReference type="RefSeq" id="WP_390250142.1">
    <property type="nucleotide sequence ID" value="NZ_JBHSDT010000004.1"/>
</dbReference>
<evidence type="ECO:0000256" key="7">
    <source>
        <dbReference type="RuleBase" id="RU362078"/>
    </source>
</evidence>
<keyword evidence="6 7" id="KW-0078">Bacteriocin</keyword>
<reference evidence="9" key="1">
    <citation type="journal article" date="2019" name="Int. J. Syst. Evol. Microbiol.">
        <title>The Global Catalogue of Microorganisms (GCM) 10K type strain sequencing project: providing services to taxonomists for standard genome sequencing and annotation.</title>
        <authorList>
            <consortium name="The Broad Institute Genomics Platform"/>
            <consortium name="The Broad Institute Genome Sequencing Center for Infectious Disease"/>
            <person name="Wu L."/>
            <person name="Ma J."/>
        </authorList>
    </citation>
    <scope>NUCLEOTIDE SEQUENCE [LARGE SCALE GENOMIC DNA]</scope>
    <source>
        <strain evidence="9">CCUG 37865</strain>
    </source>
</reference>
<proteinExistence type="inferred from homology"/>
<evidence type="ECO:0000256" key="2">
    <source>
        <dbReference type="ARBA" id="ARBA00022529"/>
    </source>
</evidence>
<evidence type="ECO:0000256" key="1">
    <source>
        <dbReference type="ARBA" id="ARBA00009379"/>
    </source>
</evidence>
<evidence type="ECO:0000313" key="8">
    <source>
        <dbReference type="EMBL" id="MFC4402495.1"/>
    </source>
</evidence>
<keyword evidence="4 7" id="KW-0425">Lantibiotic</keyword>
<evidence type="ECO:0000313" key="9">
    <source>
        <dbReference type="Proteomes" id="UP001595882"/>
    </source>
</evidence>
<protein>
    <recommendedName>
        <fullName evidence="7">Lantibiotic</fullName>
    </recommendedName>
</protein>
<comment type="PTM">
    <text evidence="7">Maturation of lantibiotics involves the enzymatic conversion of Thr, and Ser into dehydrated AA and the formation of thioether bonds with cysteine. This is followed by membrane translocation and cleavage of the modified precursor.</text>
</comment>
<dbReference type="Pfam" id="PF04604">
    <property type="entry name" value="L_biotic_typeA"/>
    <property type="match status" value="1"/>
</dbReference>
<gene>
    <name evidence="8" type="ORF">ACFOY7_05365</name>
</gene>
<comment type="function">
    <text evidence="7">Lanthionine-containing peptide antibiotic (lantibiotic) active on Gram-positive bacteria. The bactericidal activity of lantibiotics is based on depolarization of energized bacterial cytoplasmic membranes, initiated by the formation of aqueous transmembrane pores.</text>
</comment>
<name>A0ABV8WRR8_9BACI</name>
<keyword evidence="3" id="KW-0883">Thioether bond</keyword>
<evidence type="ECO:0000256" key="5">
    <source>
        <dbReference type="ARBA" id="ARBA00023022"/>
    </source>
</evidence>
<keyword evidence="5 7" id="KW-0044">Antibiotic</keyword>
<evidence type="ECO:0000256" key="3">
    <source>
        <dbReference type="ARBA" id="ARBA00022784"/>
    </source>
</evidence>
<keyword evidence="2 7" id="KW-0929">Antimicrobial</keyword>
<keyword evidence="9" id="KW-1185">Reference proteome</keyword>
<comment type="similarity">
    <text evidence="1 7">Belongs to the type A lantibiotic family.</text>
</comment>
<organism evidence="8 9">
    <name type="scientific">Gracilibacillus xinjiangensis</name>
    <dbReference type="NCBI Taxonomy" id="1193282"/>
    <lineage>
        <taxon>Bacteria</taxon>
        <taxon>Bacillati</taxon>
        <taxon>Bacillota</taxon>
        <taxon>Bacilli</taxon>
        <taxon>Bacillales</taxon>
        <taxon>Bacillaceae</taxon>
        <taxon>Gracilibacillus</taxon>
    </lineage>
</organism>